<organism evidence="7 8">
    <name type="scientific">Pelotomaculum thermopropionicum</name>
    <dbReference type="NCBI Taxonomy" id="110500"/>
    <lineage>
        <taxon>Bacteria</taxon>
        <taxon>Bacillati</taxon>
        <taxon>Bacillota</taxon>
        <taxon>Clostridia</taxon>
        <taxon>Eubacteriales</taxon>
        <taxon>Desulfotomaculaceae</taxon>
        <taxon>Pelotomaculum</taxon>
    </lineage>
</organism>
<dbReference type="PANTHER" id="PTHR35534">
    <property type="entry name" value="50S RIBOSOMAL PROTEIN L32"/>
    <property type="match status" value="1"/>
</dbReference>
<protein>
    <recommendedName>
        <fullName evidence="4 5">Large ribosomal subunit protein bL32</fullName>
    </recommendedName>
</protein>
<evidence type="ECO:0000256" key="5">
    <source>
        <dbReference type="HAMAP-Rule" id="MF_00340"/>
    </source>
</evidence>
<dbReference type="AlphaFoldDB" id="A0A117M437"/>
<dbReference type="SUPFAM" id="SSF57829">
    <property type="entry name" value="Zn-binding ribosomal proteins"/>
    <property type="match status" value="1"/>
</dbReference>
<gene>
    <name evidence="5" type="primary">rpmF</name>
    <name evidence="7" type="ORF">XD97_0241</name>
</gene>
<evidence type="ECO:0000256" key="4">
    <source>
        <dbReference type="ARBA" id="ARBA00035178"/>
    </source>
</evidence>
<dbReference type="Proteomes" id="UP000054705">
    <property type="component" value="Unassembled WGS sequence"/>
</dbReference>
<comment type="similarity">
    <text evidence="1 5">Belongs to the bacterial ribosomal protein bL32 family.</text>
</comment>
<dbReference type="InterPro" id="IPR044957">
    <property type="entry name" value="Ribosomal_bL32_bact"/>
</dbReference>
<feature type="region of interest" description="Disordered" evidence="6">
    <location>
        <begin position="1"/>
        <end position="21"/>
    </location>
</feature>
<evidence type="ECO:0000313" key="8">
    <source>
        <dbReference type="Proteomes" id="UP000054705"/>
    </source>
</evidence>
<dbReference type="GO" id="GO:0006412">
    <property type="term" value="P:translation"/>
    <property type="evidence" value="ECO:0007669"/>
    <property type="project" value="UniProtKB-UniRule"/>
</dbReference>
<dbReference type="PATRIC" id="fig|110500.4.peg.495"/>
<keyword evidence="2 5" id="KW-0689">Ribosomal protein</keyword>
<reference evidence="8" key="1">
    <citation type="journal article" date="2015" name="MBio">
        <title>Genome-Resolved Metagenomic Analysis Reveals Roles for Candidate Phyla and Other Microbial Community Members in Biogeochemical Transformations in Oil Reservoirs.</title>
        <authorList>
            <person name="Hu P."/>
            <person name="Tom L."/>
            <person name="Singh A."/>
            <person name="Thomas B.C."/>
            <person name="Baker B.J."/>
            <person name="Piceno Y.M."/>
            <person name="Andersen G.L."/>
            <person name="Banfield J.F."/>
        </authorList>
    </citation>
    <scope>NUCLEOTIDE SEQUENCE [LARGE SCALE GENOMIC DNA]</scope>
</reference>
<dbReference type="Pfam" id="PF01783">
    <property type="entry name" value="Ribosomal_L32p"/>
    <property type="match status" value="1"/>
</dbReference>
<sequence length="59" mass="6702">MGVPKRRASKQRGRQRRAANMKLNPPVLVSCPQCRALRMPHHVCPECGYYKAREVLAGK</sequence>
<dbReference type="InterPro" id="IPR011332">
    <property type="entry name" value="Ribosomal_zn-bd"/>
</dbReference>
<evidence type="ECO:0000256" key="1">
    <source>
        <dbReference type="ARBA" id="ARBA00008560"/>
    </source>
</evidence>
<evidence type="ECO:0000256" key="6">
    <source>
        <dbReference type="SAM" id="MobiDB-lite"/>
    </source>
</evidence>
<feature type="compositionally biased region" description="Basic residues" evidence="6">
    <location>
        <begin position="1"/>
        <end position="19"/>
    </location>
</feature>
<dbReference type="GO" id="GO:0015934">
    <property type="term" value="C:large ribosomal subunit"/>
    <property type="evidence" value="ECO:0007669"/>
    <property type="project" value="InterPro"/>
</dbReference>
<dbReference type="InterPro" id="IPR002677">
    <property type="entry name" value="Ribosomal_bL32"/>
</dbReference>
<accession>A0A117M437</accession>
<dbReference type="PANTHER" id="PTHR35534:SF1">
    <property type="entry name" value="LARGE RIBOSOMAL SUBUNIT PROTEIN BL32"/>
    <property type="match status" value="1"/>
</dbReference>
<name>A0A117M437_9FIRM</name>
<dbReference type="NCBIfam" id="TIGR01031">
    <property type="entry name" value="rpmF_bact"/>
    <property type="match status" value="1"/>
</dbReference>
<evidence type="ECO:0000256" key="2">
    <source>
        <dbReference type="ARBA" id="ARBA00022980"/>
    </source>
</evidence>
<dbReference type="EMBL" id="LGGS01000042">
    <property type="protein sequence ID" value="KUK83199.1"/>
    <property type="molecule type" value="Genomic_DNA"/>
</dbReference>
<proteinExistence type="inferred from homology"/>
<dbReference type="GO" id="GO:0003735">
    <property type="term" value="F:structural constituent of ribosome"/>
    <property type="evidence" value="ECO:0007669"/>
    <property type="project" value="InterPro"/>
</dbReference>
<keyword evidence="3 5" id="KW-0687">Ribonucleoprotein</keyword>
<comment type="caution">
    <text evidence="7">The sequence shown here is derived from an EMBL/GenBank/DDBJ whole genome shotgun (WGS) entry which is preliminary data.</text>
</comment>
<evidence type="ECO:0000256" key="3">
    <source>
        <dbReference type="ARBA" id="ARBA00023274"/>
    </source>
</evidence>
<evidence type="ECO:0000313" key="7">
    <source>
        <dbReference type="EMBL" id="KUK83199.1"/>
    </source>
</evidence>
<dbReference type="HAMAP" id="MF_00340">
    <property type="entry name" value="Ribosomal_bL32"/>
    <property type="match status" value="1"/>
</dbReference>